<dbReference type="SMART" id="SM01234">
    <property type="entry name" value="Haemolytic"/>
    <property type="match status" value="1"/>
</dbReference>
<comment type="caution">
    <text evidence="2">The sequence shown here is derived from an EMBL/GenBank/DDBJ whole genome shotgun (WGS) entry which is preliminary data.</text>
</comment>
<dbReference type="EMBL" id="JBJQOH010000006">
    <property type="protein sequence ID" value="KAL3685720.1"/>
    <property type="molecule type" value="Genomic_DNA"/>
</dbReference>
<organism evidence="2 3">
    <name type="scientific">Riccia sorocarpa</name>
    <dbReference type="NCBI Taxonomy" id="122646"/>
    <lineage>
        <taxon>Eukaryota</taxon>
        <taxon>Viridiplantae</taxon>
        <taxon>Streptophyta</taxon>
        <taxon>Embryophyta</taxon>
        <taxon>Marchantiophyta</taxon>
        <taxon>Marchantiopsida</taxon>
        <taxon>Marchantiidae</taxon>
        <taxon>Marchantiales</taxon>
        <taxon>Ricciaceae</taxon>
        <taxon>Riccia</taxon>
    </lineage>
</organism>
<gene>
    <name evidence="2" type="ORF">R1sor_003742</name>
</gene>
<dbReference type="Proteomes" id="UP001633002">
    <property type="component" value="Unassembled WGS sequence"/>
</dbReference>
<dbReference type="PANTHER" id="PTHR33383">
    <property type="entry name" value="MEMBRANE PROTEIN INSERTION EFFICIENCY FACTOR-RELATED"/>
    <property type="match status" value="1"/>
</dbReference>
<evidence type="ECO:0000313" key="3">
    <source>
        <dbReference type="Proteomes" id="UP001633002"/>
    </source>
</evidence>
<dbReference type="InterPro" id="IPR002696">
    <property type="entry name" value="Membr_insert_effic_factor_YidD"/>
</dbReference>
<evidence type="ECO:0000313" key="2">
    <source>
        <dbReference type="EMBL" id="KAL3685720.1"/>
    </source>
</evidence>
<feature type="region of interest" description="Disordered" evidence="1">
    <location>
        <begin position="161"/>
        <end position="182"/>
    </location>
</feature>
<proteinExistence type="inferred from homology"/>
<dbReference type="AlphaFoldDB" id="A0ABD3H5U4"/>
<dbReference type="PANTHER" id="PTHR33383:SF1">
    <property type="entry name" value="MEMBRANE PROTEIN INSERTION EFFICIENCY FACTOR-RELATED"/>
    <property type="match status" value="1"/>
</dbReference>
<accession>A0ABD3H5U4</accession>
<dbReference type="HAMAP" id="MF_00386">
    <property type="entry name" value="UPF0161_YidD"/>
    <property type="match status" value="1"/>
</dbReference>
<dbReference type="Pfam" id="PF01809">
    <property type="entry name" value="YidD"/>
    <property type="match status" value="1"/>
</dbReference>
<evidence type="ECO:0000256" key="1">
    <source>
        <dbReference type="SAM" id="MobiDB-lite"/>
    </source>
</evidence>
<evidence type="ECO:0008006" key="4">
    <source>
        <dbReference type="Google" id="ProtNLM"/>
    </source>
</evidence>
<reference evidence="2 3" key="1">
    <citation type="submission" date="2024-09" db="EMBL/GenBank/DDBJ databases">
        <title>Chromosome-scale assembly of Riccia sorocarpa.</title>
        <authorList>
            <person name="Paukszto L."/>
        </authorList>
    </citation>
    <scope>NUCLEOTIDE SEQUENCE [LARGE SCALE GENOMIC DNA]</scope>
    <source>
        <strain evidence="2">LP-2024</strain>
        <tissue evidence="2">Aerial parts of the thallus</tissue>
    </source>
</reference>
<dbReference type="NCBIfam" id="TIGR00278">
    <property type="entry name" value="membrane protein insertion efficiency factor YidD"/>
    <property type="match status" value="1"/>
</dbReference>
<name>A0ABD3H5U4_9MARC</name>
<sequence length="311" mass="34896">MTTTTSHSLGHRSLVICSPVASRSPELLQACKITKSHSASWKGVRRTRSPRYEHEWSYLSQNKEQLHPHFCLDLLSRCSMSSTSYGHYPRRTYAAGQGFREGVISYGLADEPSQLAMVAGNARSTRFQVAKVPRRRRHRWRTYPQVRNAGGDRSFIEHRNSKEGKRFGGTSRQRKSPGLKSVPDAVRFTTDSLPNGSLHSVCCCCSSDEHDEVKSADAVSGDTKKDESVDNSGVKMALALLRFYKREISPILPASCRYVPTCSEYAQQAYKKYGFVKGSILTAWRLARCNPLGSSGFDPPRWFGEERPPQV</sequence>
<keyword evidence="3" id="KW-1185">Reference proteome</keyword>
<protein>
    <recommendedName>
        <fullName evidence="4">Membrane protein insertion efficiency factor</fullName>
    </recommendedName>
</protein>